<sequence>MKVVFRGYCITNKVDDQLHSNIKQQESVLDDFSLELEGTSEGMHRLLEEKEKLLGLVERLRLFDYKVYLTHAEEHVRHNACVASAE</sequence>
<keyword evidence="2" id="KW-1185">Reference proteome</keyword>
<dbReference type="EMBL" id="JANPWB010000010">
    <property type="protein sequence ID" value="KAJ1145711.1"/>
    <property type="molecule type" value="Genomic_DNA"/>
</dbReference>
<accession>A0AAV7QZF5</accession>
<name>A0AAV7QZF5_PLEWA</name>
<proteinExistence type="predicted"/>
<evidence type="ECO:0000313" key="2">
    <source>
        <dbReference type="Proteomes" id="UP001066276"/>
    </source>
</evidence>
<dbReference type="AlphaFoldDB" id="A0AAV7QZF5"/>
<dbReference type="Proteomes" id="UP001066276">
    <property type="component" value="Chromosome 6"/>
</dbReference>
<evidence type="ECO:0000313" key="1">
    <source>
        <dbReference type="EMBL" id="KAJ1145711.1"/>
    </source>
</evidence>
<reference evidence="1" key="1">
    <citation type="journal article" date="2022" name="bioRxiv">
        <title>Sequencing and chromosome-scale assembly of the giantPleurodeles waltlgenome.</title>
        <authorList>
            <person name="Brown T."/>
            <person name="Elewa A."/>
            <person name="Iarovenko S."/>
            <person name="Subramanian E."/>
            <person name="Araus A.J."/>
            <person name="Petzold A."/>
            <person name="Susuki M."/>
            <person name="Suzuki K.-i.T."/>
            <person name="Hayashi T."/>
            <person name="Toyoda A."/>
            <person name="Oliveira C."/>
            <person name="Osipova E."/>
            <person name="Leigh N.D."/>
            <person name="Simon A."/>
            <person name="Yun M.H."/>
        </authorList>
    </citation>
    <scope>NUCLEOTIDE SEQUENCE</scope>
    <source>
        <strain evidence="1">20211129_DDA</strain>
        <tissue evidence="1">Liver</tissue>
    </source>
</reference>
<gene>
    <name evidence="1" type="ORF">NDU88_011996</name>
</gene>
<protein>
    <submittedName>
        <fullName evidence="1">Uncharacterized protein</fullName>
    </submittedName>
</protein>
<organism evidence="1 2">
    <name type="scientific">Pleurodeles waltl</name>
    <name type="common">Iberian ribbed newt</name>
    <dbReference type="NCBI Taxonomy" id="8319"/>
    <lineage>
        <taxon>Eukaryota</taxon>
        <taxon>Metazoa</taxon>
        <taxon>Chordata</taxon>
        <taxon>Craniata</taxon>
        <taxon>Vertebrata</taxon>
        <taxon>Euteleostomi</taxon>
        <taxon>Amphibia</taxon>
        <taxon>Batrachia</taxon>
        <taxon>Caudata</taxon>
        <taxon>Salamandroidea</taxon>
        <taxon>Salamandridae</taxon>
        <taxon>Pleurodelinae</taxon>
        <taxon>Pleurodeles</taxon>
    </lineage>
</organism>
<comment type="caution">
    <text evidence="1">The sequence shown here is derived from an EMBL/GenBank/DDBJ whole genome shotgun (WGS) entry which is preliminary data.</text>
</comment>